<dbReference type="AlphaFoldDB" id="A0AAD4MMS8"/>
<comment type="caution">
    <text evidence="1">The sequence shown here is derived from an EMBL/GenBank/DDBJ whole genome shotgun (WGS) entry which is preliminary data.</text>
</comment>
<proteinExistence type="predicted"/>
<organism evidence="1 2">
    <name type="scientific">Ditylenchus destructor</name>
    <dbReference type="NCBI Taxonomy" id="166010"/>
    <lineage>
        <taxon>Eukaryota</taxon>
        <taxon>Metazoa</taxon>
        <taxon>Ecdysozoa</taxon>
        <taxon>Nematoda</taxon>
        <taxon>Chromadorea</taxon>
        <taxon>Rhabditida</taxon>
        <taxon>Tylenchina</taxon>
        <taxon>Tylenchomorpha</taxon>
        <taxon>Sphaerularioidea</taxon>
        <taxon>Anguinidae</taxon>
        <taxon>Anguininae</taxon>
        <taxon>Ditylenchus</taxon>
    </lineage>
</organism>
<sequence>MYKSVTEIFPDYVAYIRDNYVKRINRFGRITAPRYSIEDWNCNVSVFQDLIENLIGWNRTFNERFNKARMSLAQFIERIIIEEEYQYQSVIQHENDPTLPLRGRQNKKIADRNRKIKSLLDNYTSKPPEDRNPLIFLKAAQRFLLKHDYSETAQVDENNNDDQDQEN</sequence>
<reference evidence="1" key="1">
    <citation type="submission" date="2022-01" db="EMBL/GenBank/DDBJ databases">
        <title>Genome Sequence Resource for Two Populations of Ditylenchus destructor, the Migratory Endoparasitic Phytonematode.</title>
        <authorList>
            <person name="Zhang H."/>
            <person name="Lin R."/>
            <person name="Xie B."/>
        </authorList>
    </citation>
    <scope>NUCLEOTIDE SEQUENCE</scope>
    <source>
        <strain evidence="1">BazhouSP</strain>
    </source>
</reference>
<keyword evidence="2" id="KW-1185">Reference proteome</keyword>
<gene>
    <name evidence="1" type="ORF">DdX_17793</name>
</gene>
<evidence type="ECO:0000313" key="2">
    <source>
        <dbReference type="Proteomes" id="UP001201812"/>
    </source>
</evidence>
<dbReference type="EMBL" id="JAKKPZ010000210">
    <property type="protein sequence ID" value="KAI1698627.1"/>
    <property type="molecule type" value="Genomic_DNA"/>
</dbReference>
<dbReference type="Proteomes" id="UP001201812">
    <property type="component" value="Unassembled WGS sequence"/>
</dbReference>
<evidence type="ECO:0000313" key="1">
    <source>
        <dbReference type="EMBL" id="KAI1698627.1"/>
    </source>
</evidence>
<accession>A0AAD4MMS8</accession>
<name>A0AAD4MMS8_9BILA</name>
<protein>
    <submittedName>
        <fullName evidence="1">Uncharacterized protein</fullName>
    </submittedName>
</protein>